<dbReference type="GO" id="GO:0015035">
    <property type="term" value="F:protein-disulfide reductase activity"/>
    <property type="evidence" value="ECO:0007669"/>
    <property type="project" value="UniProtKB-UniRule"/>
</dbReference>
<dbReference type="PANTHER" id="PTHR45663:SF11">
    <property type="entry name" value="GEO12009P1"/>
    <property type="match status" value="1"/>
</dbReference>
<feature type="site" description="Contributes to redox potential value" evidence="8">
    <location>
        <position position="34"/>
    </location>
</feature>
<evidence type="ECO:0000256" key="6">
    <source>
        <dbReference type="NCBIfam" id="TIGR01068"/>
    </source>
</evidence>
<dbReference type="Proteomes" id="UP000010116">
    <property type="component" value="Unassembled WGS sequence"/>
</dbReference>
<dbReference type="PIRSF" id="PIRSF000077">
    <property type="entry name" value="Thioredoxin"/>
    <property type="match status" value="1"/>
</dbReference>
<dbReference type="AlphaFoldDB" id="J4V4K8"/>
<accession>J4V4K8</accession>
<keyword evidence="4 9" id="KW-1015">Disulfide bond</keyword>
<proteinExistence type="inferred from homology"/>
<evidence type="ECO:0000256" key="4">
    <source>
        <dbReference type="ARBA" id="ARBA00023157"/>
    </source>
</evidence>
<dbReference type="InterPro" id="IPR036249">
    <property type="entry name" value="Thioredoxin-like_sf"/>
</dbReference>
<dbReference type="PROSITE" id="PS00194">
    <property type="entry name" value="THIOREDOXIN_1"/>
    <property type="match status" value="1"/>
</dbReference>
<dbReference type="CDD" id="cd02947">
    <property type="entry name" value="TRX_family"/>
    <property type="match status" value="1"/>
</dbReference>
<evidence type="ECO:0000256" key="8">
    <source>
        <dbReference type="PIRSR" id="PIRSR000077-1"/>
    </source>
</evidence>
<dbReference type="InterPro" id="IPR013766">
    <property type="entry name" value="Thioredoxin_domain"/>
</dbReference>
<organism evidence="11 12">
    <name type="scientific">SAR86 cluster bacterium SAR86B</name>
    <dbReference type="NCBI Taxonomy" id="1123867"/>
    <lineage>
        <taxon>Bacteria</taxon>
        <taxon>Pseudomonadati</taxon>
        <taxon>Pseudomonadota</taxon>
        <taxon>Gammaproteobacteria</taxon>
        <taxon>SAR86 cluster</taxon>
    </lineage>
</organism>
<evidence type="ECO:0000256" key="2">
    <source>
        <dbReference type="ARBA" id="ARBA00022448"/>
    </source>
</evidence>
<dbReference type="InterPro" id="IPR005746">
    <property type="entry name" value="Thioredoxin"/>
</dbReference>
<evidence type="ECO:0000313" key="11">
    <source>
        <dbReference type="EMBL" id="EJP73442.1"/>
    </source>
</evidence>
<gene>
    <name evidence="11" type="primary">trxA</name>
    <name evidence="11" type="ORF">NT02SARS_0121</name>
</gene>
<evidence type="ECO:0000256" key="9">
    <source>
        <dbReference type="PIRSR" id="PIRSR000077-4"/>
    </source>
</evidence>
<protein>
    <recommendedName>
        <fullName evidence="6 7">Thioredoxin</fullName>
    </recommendedName>
</protein>
<feature type="site" description="Contributes to redox potential value" evidence="8">
    <location>
        <position position="33"/>
    </location>
</feature>
<feature type="site" description="Deprotonates C-terminal active site Cys" evidence="8">
    <location>
        <position position="26"/>
    </location>
</feature>
<dbReference type="Pfam" id="PF00085">
    <property type="entry name" value="Thioredoxin"/>
    <property type="match status" value="1"/>
</dbReference>
<dbReference type="PRINTS" id="PR00421">
    <property type="entry name" value="THIOREDOXIN"/>
</dbReference>
<keyword evidence="5 9" id="KW-0676">Redox-active center</keyword>
<keyword evidence="2" id="KW-0813">Transport</keyword>
<evidence type="ECO:0000259" key="10">
    <source>
        <dbReference type="PROSITE" id="PS51352"/>
    </source>
</evidence>
<dbReference type="EMBL" id="JH611165">
    <property type="protein sequence ID" value="EJP73442.1"/>
    <property type="molecule type" value="Genomic_DNA"/>
</dbReference>
<comment type="similarity">
    <text evidence="1 7">Belongs to the thioredoxin family.</text>
</comment>
<name>J4V4K8_9GAMM</name>
<dbReference type="GO" id="GO:0005737">
    <property type="term" value="C:cytoplasm"/>
    <property type="evidence" value="ECO:0007669"/>
    <property type="project" value="TreeGrafter"/>
</dbReference>
<reference evidence="11 12" key="1">
    <citation type="journal article" date="2012" name="ISME J.">
        <title>Genomic insights to SAR86, an abundant and uncultivated marine bacterial lineage.</title>
        <authorList>
            <person name="Dupont C.L."/>
            <person name="Rusch D.B."/>
            <person name="Yooseph S."/>
            <person name="Lombardo M.J."/>
            <person name="Richter R.A."/>
            <person name="Valas R."/>
            <person name="Novotny M."/>
            <person name="Yee-Greenbaum J."/>
            <person name="Selengut J.D."/>
            <person name="Haft D.H."/>
            <person name="Halpern A.L."/>
            <person name="Lasken R.S."/>
            <person name="Nealson K."/>
            <person name="Friedman R."/>
            <person name="Venter J.C."/>
        </authorList>
    </citation>
    <scope>NUCLEOTIDE SEQUENCE [LARGE SCALE GENOMIC DNA]</scope>
</reference>
<keyword evidence="3" id="KW-0249">Electron transport</keyword>
<dbReference type="Gene3D" id="3.40.30.10">
    <property type="entry name" value="Glutaredoxin"/>
    <property type="match status" value="1"/>
</dbReference>
<dbReference type="SUPFAM" id="SSF52833">
    <property type="entry name" value="Thioredoxin-like"/>
    <property type="match status" value="1"/>
</dbReference>
<dbReference type="InterPro" id="IPR017937">
    <property type="entry name" value="Thioredoxin_CS"/>
</dbReference>
<evidence type="ECO:0000256" key="5">
    <source>
        <dbReference type="ARBA" id="ARBA00023284"/>
    </source>
</evidence>
<evidence type="ECO:0000256" key="1">
    <source>
        <dbReference type="ARBA" id="ARBA00008987"/>
    </source>
</evidence>
<dbReference type="PROSITE" id="PS51352">
    <property type="entry name" value="THIOREDOXIN_2"/>
    <property type="match status" value="1"/>
</dbReference>
<evidence type="ECO:0000256" key="7">
    <source>
        <dbReference type="PIRNR" id="PIRNR000077"/>
    </source>
</evidence>
<feature type="domain" description="Thioredoxin" evidence="10">
    <location>
        <begin position="1"/>
        <end position="107"/>
    </location>
</feature>
<dbReference type="PANTHER" id="PTHR45663">
    <property type="entry name" value="GEO12009P1"/>
    <property type="match status" value="1"/>
</dbReference>
<sequence length="107" mass="11766">MSIVKEISQDNFDADVLGSDKPVLVDFWAEWCGPCKQLAPTISEIAQNNEGKLDVVKVDVDANRDLAVQYGIRSIPTLMIFKDGEAVGTEIGALSKQQLEEFVLQVL</sequence>
<dbReference type="NCBIfam" id="TIGR01068">
    <property type="entry name" value="thioredoxin"/>
    <property type="match status" value="1"/>
</dbReference>
<feature type="active site" description="Nucleophile" evidence="8">
    <location>
        <position position="32"/>
    </location>
</feature>
<feature type="disulfide bond" description="Redox-active" evidence="9">
    <location>
        <begin position="32"/>
        <end position="35"/>
    </location>
</feature>
<evidence type="ECO:0000313" key="12">
    <source>
        <dbReference type="Proteomes" id="UP000010116"/>
    </source>
</evidence>
<feature type="active site" description="Nucleophile" evidence="8">
    <location>
        <position position="35"/>
    </location>
</feature>
<dbReference type="HOGENOM" id="CLU_090389_10_2_6"/>
<evidence type="ECO:0000256" key="3">
    <source>
        <dbReference type="ARBA" id="ARBA00022982"/>
    </source>
</evidence>
<dbReference type="FunFam" id="3.40.30.10:FF:000001">
    <property type="entry name" value="Thioredoxin"/>
    <property type="match status" value="1"/>
</dbReference>